<organism evidence="2 3">
    <name type="scientific">Alteromonas halophila</name>
    <dbReference type="NCBI Taxonomy" id="516698"/>
    <lineage>
        <taxon>Bacteria</taxon>
        <taxon>Pseudomonadati</taxon>
        <taxon>Pseudomonadota</taxon>
        <taxon>Gammaproteobacteria</taxon>
        <taxon>Alteromonadales</taxon>
        <taxon>Alteromonadaceae</taxon>
        <taxon>Alteromonas/Salinimonas group</taxon>
        <taxon>Alteromonas</taxon>
    </lineage>
</organism>
<evidence type="ECO:0000313" key="3">
    <source>
        <dbReference type="Proteomes" id="UP000631300"/>
    </source>
</evidence>
<accession>A0A918MYP8</accession>
<dbReference type="Proteomes" id="UP000631300">
    <property type="component" value="Unassembled WGS sequence"/>
</dbReference>
<protein>
    <submittedName>
        <fullName evidence="2">Uncharacterized protein</fullName>
    </submittedName>
</protein>
<dbReference type="InterPro" id="IPR009883">
    <property type="entry name" value="YgfX"/>
</dbReference>
<feature type="transmembrane region" description="Helical" evidence="1">
    <location>
        <begin position="12"/>
        <end position="30"/>
    </location>
</feature>
<dbReference type="EMBL" id="BMXP01000004">
    <property type="protein sequence ID" value="GGW86030.1"/>
    <property type="molecule type" value="Genomic_DNA"/>
</dbReference>
<dbReference type="Pfam" id="PF07254">
    <property type="entry name" value="Cpta_toxin"/>
    <property type="match status" value="1"/>
</dbReference>
<sequence>MPEAATSYLPEYSLLAVWVGVATGLALYLLRQGINTTPGHWHVSEDGEFQLSPRHEQPPPVWRVSEDSRVTWWGLYLVLHQHAKPAHRRWLLKGEVSEQNYRRLCRVLNRSNAKY</sequence>
<evidence type="ECO:0000256" key="1">
    <source>
        <dbReference type="SAM" id="Phobius"/>
    </source>
</evidence>
<keyword evidence="3" id="KW-1185">Reference proteome</keyword>
<gene>
    <name evidence="2" type="ORF">GCM10007391_19580</name>
</gene>
<keyword evidence="1" id="KW-0472">Membrane</keyword>
<keyword evidence="1" id="KW-1133">Transmembrane helix</keyword>
<proteinExistence type="predicted"/>
<comment type="caution">
    <text evidence="2">The sequence shown here is derived from an EMBL/GenBank/DDBJ whole genome shotgun (WGS) entry which is preliminary data.</text>
</comment>
<reference evidence="2" key="1">
    <citation type="journal article" date="2014" name="Int. J. Syst. Evol. Microbiol.">
        <title>Complete genome sequence of Corynebacterium casei LMG S-19264T (=DSM 44701T), isolated from a smear-ripened cheese.</title>
        <authorList>
            <consortium name="US DOE Joint Genome Institute (JGI-PGF)"/>
            <person name="Walter F."/>
            <person name="Albersmeier A."/>
            <person name="Kalinowski J."/>
            <person name="Ruckert C."/>
        </authorList>
    </citation>
    <scope>NUCLEOTIDE SEQUENCE</scope>
    <source>
        <strain evidence="2">KCTC 22164</strain>
    </source>
</reference>
<reference evidence="2" key="2">
    <citation type="submission" date="2020-09" db="EMBL/GenBank/DDBJ databases">
        <authorList>
            <person name="Sun Q."/>
            <person name="Kim S."/>
        </authorList>
    </citation>
    <scope>NUCLEOTIDE SEQUENCE</scope>
    <source>
        <strain evidence="2">KCTC 22164</strain>
    </source>
</reference>
<dbReference type="AlphaFoldDB" id="A0A918MYP8"/>
<keyword evidence="1" id="KW-0812">Transmembrane</keyword>
<evidence type="ECO:0000313" key="2">
    <source>
        <dbReference type="EMBL" id="GGW86030.1"/>
    </source>
</evidence>
<name>A0A918MYP8_9ALTE</name>